<feature type="domain" description="NPH3" evidence="5">
    <location>
        <begin position="86"/>
        <end position="290"/>
    </location>
</feature>
<feature type="compositionally biased region" description="Polar residues" evidence="3">
    <location>
        <begin position="66"/>
        <end position="76"/>
    </location>
</feature>
<keyword evidence="1" id="KW-0833">Ubl conjugation pathway</keyword>
<feature type="non-terminal residue" evidence="6">
    <location>
        <position position="290"/>
    </location>
</feature>
<reference evidence="6" key="1">
    <citation type="submission" date="2020-03" db="EMBL/GenBank/DDBJ databases">
        <title>Castanea mollissima Vanexum genome sequencing.</title>
        <authorList>
            <person name="Staton M."/>
        </authorList>
    </citation>
    <scope>NUCLEOTIDE SEQUENCE</scope>
    <source>
        <tissue evidence="6">Leaf</tissue>
    </source>
</reference>
<comment type="similarity">
    <text evidence="2">Belongs to the NPH3 family.</text>
</comment>
<evidence type="ECO:0000256" key="2">
    <source>
        <dbReference type="PROSITE-ProRule" id="PRU00982"/>
    </source>
</evidence>
<evidence type="ECO:0000256" key="4">
    <source>
        <dbReference type="SAM" id="SignalP"/>
    </source>
</evidence>
<feature type="region of interest" description="Disordered" evidence="3">
    <location>
        <begin position="48"/>
        <end position="76"/>
    </location>
</feature>
<dbReference type="EMBL" id="JRKL02010289">
    <property type="protein sequence ID" value="KAF3946040.1"/>
    <property type="molecule type" value="Genomic_DNA"/>
</dbReference>
<feature type="signal peptide" evidence="4">
    <location>
        <begin position="1"/>
        <end position="23"/>
    </location>
</feature>
<comment type="caution">
    <text evidence="6">The sequence shown here is derived from an EMBL/GenBank/DDBJ whole genome shotgun (WGS) entry which is preliminary data.</text>
</comment>
<keyword evidence="4" id="KW-0732">Signal</keyword>
<evidence type="ECO:0000313" key="6">
    <source>
        <dbReference type="EMBL" id="KAF3946040.1"/>
    </source>
</evidence>
<proteinExistence type="inferred from homology"/>
<organism evidence="6 7">
    <name type="scientific">Castanea mollissima</name>
    <name type="common">Chinese chestnut</name>
    <dbReference type="NCBI Taxonomy" id="60419"/>
    <lineage>
        <taxon>Eukaryota</taxon>
        <taxon>Viridiplantae</taxon>
        <taxon>Streptophyta</taxon>
        <taxon>Embryophyta</taxon>
        <taxon>Tracheophyta</taxon>
        <taxon>Spermatophyta</taxon>
        <taxon>Magnoliopsida</taxon>
        <taxon>eudicotyledons</taxon>
        <taxon>Gunneridae</taxon>
        <taxon>Pentapetalae</taxon>
        <taxon>rosids</taxon>
        <taxon>fabids</taxon>
        <taxon>Fagales</taxon>
        <taxon>Fagaceae</taxon>
        <taxon>Castanea</taxon>
    </lineage>
</organism>
<sequence>MFYWSWIDILVCLKSCFPIFTHADSSGLIQKLISALLVKIAQNSDTNFITSSSSSSSSPETASGYRFSSSSKSTPDLIKSSSSSKAWWFEDLAVLPPNIIEKVIQSLGAYGTDNNSLIITRFLLHYLKTAAQSKAINQLYSKCEYGGLADTAIHGVVTVGREAFSCRGLLWVLRIVSGCGLNKDYKVGLEKLIGGMLDQATLDDLLVSGHDRAVYDVNLVLRLIRVFVNSDEISIHKMKKVGRLIDKYLSEISPDQNLKISKFLGVAESLPDSARDCFDGVYRAIDIYIQ</sequence>
<dbReference type="UniPathway" id="UPA00143"/>
<dbReference type="AlphaFoldDB" id="A0A8J4Q9E6"/>
<gene>
    <name evidence="6" type="ORF">CMV_027647</name>
</gene>
<keyword evidence="7" id="KW-1185">Reference proteome</keyword>
<dbReference type="PROSITE" id="PS51649">
    <property type="entry name" value="NPH3"/>
    <property type="match status" value="1"/>
</dbReference>
<evidence type="ECO:0000256" key="3">
    <source>
        <dbReference type="SAM" id="MobiDB-lite"/>
    </source>
</evidence>
<dbReference type="OrthoDB" id="1080584at2759"/>
<accession>A0A8J4Q9E6</accession>
<evidence type="ECO:0000256" key="1">
    <source>
        <dbReference type="ARBA" id="ARBA00022786"/>
    </source>
</evidence>
<dbReference type="InterPro" id="IPR027356">
    <property type="entry name" value="NPH3_dom"/>
</dbReference>
<name>A0A8J4Q9E6_9ROSI</name>
<dbReference type="GO" id="GO:0016567">
    <property type="term" value="P:protein ubiquitination"/>
    <property type="evidence" value="ECO:0007669"/>
    <property type="project" value="UniProtKB-UniPathway"/>
</dbReference>
<evidence type="ECO:0000259" key="5">
    <source>
        <dbReference type="PROSITE" id="PS51649"/>
    </source>
</evidence>
<dbReference type="InterPro" id="IPR043454">
    <property type="entry name" value="NPH3/RPT2-like"/>
</dbReference>
<dbReference type="Pfam" id="PF03000">
    <property type="entry name" value="NPH3"/>
    <property type="match status" value="1"/>
</dbReference>
<feature type="chain" id="PRO_5035200347" description="NPH3 domain-containing protein" evidence="4">
    <location>
        <begin position="24"/>
        <end position="290"/>
    </location>
</feature>
<protein>
    <recommendedName>
        <fullName evidence="5">NPH3 domain-containing protein</fullName>
    </recommendedName>
</protein>
<dbReference type="PANTHER" id="PTHR32370">
    <property type="entry name" value="OS12G0117600 PROTEIN"/>
    <property type="match status" value="1"/>
</dbReference>
<dbReference type="Proteomes" id="UP000737018">
    <property type="component" value="Unassembled WGS sequence"/>
</dbReference>
<evidence type="ECO:0000313" key="7">
    <source>
        <dbReference type="Proteomes" id="UP000737018"/>
    </source>
</evidence>